<dbReference type="InterPro" id="IPR036188">
    <property type="entry name" value="FAD/NAD-bd_sf"/>
</dbReference>
<protein>
    <recommendedName>
        <fullName evidence="9">4Fe-4S ferredoxin-type domain-containing protein</fullName>
    </recommendedName>
</protein>
<comment type="cofactor">
    <cofactor evidence="1">
        <name>FAD</name>
        <dbReference type="ChEBI" id="CHEBI:57692"/>
    </cofactor>
</comment>
<evidence type="ECO:0000256" key="6">
    <source>
        <dbReference type="ARBA" id="ARBA00023002"/>
    </source>
</evidence>
<dbReference type="AlphaFoldDB" id="A0A2H3L4N4"/>
<evidence type="ECO:0000259" key="9">
    <source>
        <dbReference type="PROSITE" id="PS51379"/>
    </source>
</evidence>
<evidence type="ECO:0000256" key="1">
    <source>
        <dbReference type="ARBA" id="ARBA00001974"/>
    </source>
</evidence>
<keyword evidence="8" id="KW-0411">Iron-sulfur</keyword>
<keyword evidence="6" id="KW-0560">Oxidoreductase</keyword>
<dbReference type="PROSITE" id="PS00198">
    <property type="entry name" value="4FE4S_FER_1"/>
    <property type="match status" value="3"/>
</dbReference>
<reference evidence="10 11" key="1">
    <citation type="submission" date="2016-05" db="EMBL/GenBank/DDBJ databases">
        <authorList>
            <person name="Lavstsen T."/>
            <person name="Jespersen J.S."/>
        </authorList>
    </citation>
    <scope>NUCLEOTIDE SEQUENCE [LARGE SCALE GENOMIC DNA]</scope>
    <source>
        <strain evidence="10 11">B7-9</strain>
    </source>
</reference>
<accession>A0A2H3L4N4</accession>
<dbReference type="InterPro" id="IPR017900">
    <property type="entry name" value="4Fe4S_Fe_S_CS"/>
</dbReference>
<feature type="domain" description="4Fe-4S ferredoxin-type" evidence="9">
    <location>
        <begin position="962"/>
        <end position="991"/>
    </location>
</feature>
<dbReference type="Pfam" id="PF01266">
    <property type="entry name" value="DAO"/>
    <property type="match status" value="1"/>
</dbReference>
<feature type="domain" description="4Fe-4S ferredoxin-type" evidence="9">
    <location>
        <begin position="99"/>
        <end position="128"/>
    </location>
</feature>
<dbReference type="GO" id="GO:0051539">
    <property type="term" value="F:4 iron, 4 sulfur cluster binding"/>
    <property type="evidence" value="ECO:0007669"/>
    <property type="project" value="UniProtKB-KW"/>
</dbReference>
<keyword evidence="11" id="KW-1185">Reference proteome</keyword>
<dbReference type="Proteomes" id="UP000220922">
    <property type="component" value="Unassembled WGS sequence"/>
</dbReference>
<evidence type="ECO:0000256" key="4">
    <source>
        <dbReference type="ARBA" id="ARBA00022723"/>
    </source>
</evidence>
<dbReference type="Pfam" id="PF13187">
    <property type="entry name" value="Fer4_9"/>
    <property type="match status" value="1"/>
</dbReference>
<dbReference type="PROSITE" id="PS51379">
    <property type="entry name" value="4FE4S_FER_2"/>
    <property type="match status" value="4"/>
</dbReference>
<evidence type="ECO:0000256" key="3">
    <source>
        <dbReference type="ARBA" id="ARBA00022485"/>
    </source>
</evidence>
<dbReference type="OrthoDB" id="135003at2"/>
<feature type="domain" description="4Fe-4S ferredoxin-type" evidence="9">
    <location>
        <begin position="146"/>
        <end position="175"/>
    </location>
</feature>
<gene>
    <name evidence="10" type="ORF">A9Q02_03325</name>
</gene>
<dbReference type="SUPFAM" id="SSF51905">
    <property type="entry name" value="FAD/NAD(P)-binding domain"/>
    <property type="match status" value="2"/>
</dbReference>
<dbReference type="RefSeq" id="WP_097653850.1">
    <property type="nucleotide sequence ID" value="NZ_LYXE01000110.1"/>
</dbReference>
<dbReference type="EMBL" id="LYXE01000110">
    <property type="protein sequence ID" value="PDV98126.1"/>
    <property type="molecule type" value="Genomic_DNA"/>
</dbReference>
<dbReference type="PANTHER" id="PTHR43498:SF1">
    <property type="entry name" value="COB--COM HETERODISULFIDE REDUCTASE IRON-SULFUR SUBUNIT A"/>
    <property type="match status" value="1"/>
</dbReference>
<dbReference type="Gene3D" id="3.30.70.20">
    <property type="match status" value="2"/>
</dbReference>
<organism evidence="10 11">
    <name type="scientific">Candidatus Chloroploca asiatica</name>
    <dbReference type="NCBI Taxonomy" id="1506545"/>
    <lineage>
        <taxon>Bacteria</taxon>
        <taxon>Bacillati</taxon>
        <taxon>Chloroflexota</taxon>
        <taxon>Chloroflexia</taxon>
        <taxon>Chloroflexales</taxon>
        <taxon>Chloroflexineae</taxon>
        <taxon>Oscillochloridaceae</taxon>
        <taxon>Candidatus Chloroploca</taxon>
    </lineage>
</organism>
<dbReference type="InterPro" id="IPR023753">
    <property type="entry name" value="FAD/NAD-binding_dom"/>
</dbReference>
<dbReference type="InterPro" id="IPR039650">
    <property type="entry name" value="HdrA-like"/>
</dbReference>
<dbReference type="InterPro" id="IPR017896">
    <property type="entry name" value="4Fe4S_Fe-S-bd"/>
</dbReference>
<dbReference type="Pfam" id="PF07992">
    <property type="entry name" value="Pyr_redox_2"/>
    <property type="match status" value="1"/>
</dbReference>
<dbReference type="Pfam" id="PF12838">
    <property type="entry name" value="Fer4_7"/>
    <property type="match status" value="1"/>
</dbReference>
<feature type="domain" description="4Fe-4S ferredoxin-type" evidence="9">
    <location>
        <begin position="931"/>
        <end position="960"/>
    </location>
</feature>
<dbReference type="PANTHER" id="PTHR43498">
    <property type="entry name" value="FERREDOXIN:COB-COM HETERODISULFIDE REDUCTASE SUBUNIT A"/>
    <property type="match status" value="1"/>
</dbReference>
<evidence type="ECO:0000256" key="5">
    <source>
        <dbReference type="ARBA" id="ARBA00022827"/>
    </source>
</evidence>
<evidence type="ECO:0000256" key="7">
    <source>
        <dbReference type="ARBA" id="ARBA00023004"/>
    </source>
</evidence>
<evidence type="ECO:0000313" key="10">
    <source>
        <dbReference type="EMBL" id="PDV98126.1"/>
    </source>
</evidence>
<dbReference type="Gene3D" id="3.50.50.60">
    <property type="entry name" value="FAD/NAD(P)-binding domain"/>
    <property type="match status" value="2"/>
</dbReference>
<evidence type="ECO:0000256" key="2">
    <source>
        <dbReference type="ARBA" id="ARBA00006561"/>
    </source>
</evidence>
<sequence length="1009" mass="107871">MDAHAYDALVIGAGISGMQAALDLAEKGYQVLVVERQASIGGTMAKLDKTFPTNDCAICITAPKMVELARHPNITLLTSAQVERVAGSVGHFEVTIWRQTTYVDPEKCTGCGDCARACPVEVADTFNGRLSRRKAIYLQFPQAVPAVYTIDYAQCTGCGACDRACGPGAISFLRRSQPLTVTVGSIVVATGFEVLEPTELRREYGYGRFANVLTALQYERLMAASGPTDGHVTRPSDGQAPRSIAWIQCVGSRSTQGGHPYCSKICCMYATKEALITREHAPDTATTIFYMDLRAYGKDFQQYYRRAADHGVRYVRSRPASVSENADQSLMLEYEDTLTGKVASETFDLLVLSTAVVPPPENRRLAQALGIAVDEHGFFVARDALRAPLHATREGIFLAGGAQGPNDIPDCVAQASGAAGLAAIPLSQRQRTAEPVPPAERDVAAEAPRTGVFVCSCGKNIGGFVDVEAVTASARALPEVAFAEACTFACSEDAQRKIRGAIEANGLNRVVVAACSPITHGPVFQQTCAEVGLNAGLFEMANIRNQCSWVHSSEPGPATTKAADLVRMAVARASYVKSLPVQTIEVTPGCLVIGGGAAGMTAAITLAEMGIEVVLVERETVLGGKLNLLGKLAPNDLPASTFREHLVHEVQRRPQIKVFTGTEVGEVSGHVGNFQVTLDGGLGEAITQVQVGTIIVATGFREVDLRGRYGYGDDPRIITQLELERHLRDGTLGKPRSVVMINCAGSLDAANPSCCRIGCSVAVKNARLVHQAAPGTQVFLLYQDLRVYGKGQEEAFTQMLAEVAPQRIRYDAERPPQVSLEHGRIMVTVYDTLLRDELEVEADLVVLTAALRGDGETPRLKQMLKVGANAQDFYHEAHAKIRPLDFTTEGIYLCGGDHYPRSIPDTLAQAAGAASRAAIPLLRGRVKVEPIVAEVEAARCSGCGLCVPHCPYGAMRLDPERGVLVIEEVLCKGCGTCVAACPSGALQQRGFADAQVLAMIETAWEGALV</sequence>
<dbReference type="InterPro" id="IPR006076">
    <property type="entry name" value="FAD-dep_OxRdtase"/>
</dbReference>
<keyword evidence="4" id="KW-0479">Metal-binding</keyword>
<dbReference type="GO" id="GO:0016491">
    <property type="term" value="F:oxidoreductase activity"/>
    <property type="evidence" value="ECO:0007669"/>
    <property type="project" value="UniProtKB-KW"/>
</dbReference>
<comment type="caution">
    <text evidence="10">The sequence shown here is derived from an EMBL/GenBank/DDBJ whole genome shotgun (WGS) entry which is preliminary data.</text>
</comment>
<keyword evidence="5" id="KW-0285">Flavoprotein</keyword>
<dbReference type="Gene3D" id="3.30.70.3270">
    <property type="match status" value="1"/>
</dbReference>
<comment type="similarity">
    <text evidence="2">Belongs to the HdrA family.</text>
</comment>
<dbReference type="GO" id="GO:0046872">
    <property type="term" value="F:metal ion binding"/>
    <property type="evidence" value="ECO:0007669"/>
    <property type="project" value="UniProtKB-KW"/>
</dbReference>
<evidence type="ECO:0000313" key="11">
    <source>
        <dbReference type="Proteomes" id="UP000220922"/>
    </source>
</evidence>
<evidence type="ECO:0000256" key="8">
    <source>
        <dbReference type="ARBA" id="ARBA00023014"/>
    </source>
</evidence>
<keyword evidence="7" id="KW-0408">Iron</keyword>
<dbReference type="SUPFAM" id="SSF54862">
    <property type="entry name" value="4Fe-4S ferredoxins"/>
    <property type="match status" value="1"/>
</dbReference>
<keyword evidence="5" id="KW-0274">FAD</keyword>
<proteinExistence type="inferred from homology"/>
<keyword evidence="3" id="KW-0004">4Fe-4S</keyword>
<name>A0A2H3L4N4_9CHLR</name>